<protein>
    <recommendedName>
        <fullName evidence="9">C2H2-type domain-containing protein</fullName>
    </recommendedName>
</protein>
<dbReference type="SMART" id="SM00355">
    <property type="entry name" value="ZnF_C2H2"/>
    <property type="match status" value="2"/>
</dbReference>
<evidence type="ECO:0000256" key="4">
    <source>
        <dbReference type="ARBA" id="ARBA00022771"/>
    </source>
</evidence>
<evidence type="ECO:0000256" key="8">
    <source>
        <dbReference type="SAM" id="MobiDB-lite"/>
    </source>
</evidence>
<dbReference type="AlphaFoldDB" id="A0A423SY65"/>
<evidence type="ECO:0000256" key="6">
    <source>
        <dbReference type="ARBA" id="ARBA00023242"/>
    </source>
</evidence>
<dbReference type="GO" id="GO:0005634">
    <property type="term" value="C:nucleus"/>
    <property type="evidence" value="ECO:0007669"/>
    <property type="project" value="UniProtKB-SubCell"/>
</dbReference>
<dbReference type="PANTHER" id="PTHR24394:SF44">
    <property type="entry name" value="ZINC FINGER PROTEIN 271-LIKE"/>
    <property type="match status" value="1"/>
</dbReference>
<dbReference type="FunFam" id="3.30.160.60:FF:000446">
    <property type="entry name" value="Zinc finger protein"/>
    <property type="match status" value="1"/>
</dbReference>
<accession>A0A423SY65</accession>
<feature type="domain" description="C2H2-type" evidence="9">
    <location>
        <begin position="53"/>
        <end position="80"/>
    </location>
</feature>
<name>A0A423SY65_PENVA</name>
<keyword evidence="4 7" id="KW-0863">Zinc-finger</keyword>
<sequence length="112" mass="12566">MITIHIPPFASPGTPATPLTPTAANRTHKRKRRDPAKEGSTPRGPPRDRYRLFQCWECGGTFTTSGHLKRHMEAHGADRRHKCDQCSASYSRQDNLLKHLEVHSNGGVLISR</sequence>
<evidence type="ECO:0000256" key="7">
    <source>
        <dbReference type="PROSITE-ProRule" id="PRU00042"/>
    </source>
</evidence>
<dbReference type="Pfam" id="PF00096">
    <property type="entry name" value="zf-C2H2"/>
    <property type="match status" value="2"/>
</dbReference>
<dbReference type="PROSITE" id="PS50157">
    <property type="entry name" value="ZINC_FINGER_C2H2_2"/>
    <property type="match status" value="2"/>
</dbReference>
<evidence type="ECO:0000256" key="2">
    <source>
        <dbReference type="ARBA" id="ARBA00022723"/>
    </source>
</evidence>
<dbReference type="SUPFAM" id="SSF57667">
    <property type="entry name" value="beta-beta-alpha zinc fingers"/>
    <property type="match status" value="1"/>
</dbReference>
<keyword evidence="5" id="KW-0862">Zinc</keyword>
<reference evidence="10 11" key="1">
    <citation type="submission" date="2018-04" db="EMBL/GenBank/DDBJ databases">
        <authorList>
            <person name="Zhang X."/>
            <person name="Yuan J."/>
            <person name="Li F."/>
            <person name="Xiang J."/>
        </authorList>
    </citation>
    <scope>NUCLEOTIDE SEQUENCE [LARGE SCALE GENOMIC DNA]</scope>
    <source>
        <tissue evidence="10">Muscle</tissue>
    </source>
</reference>
<keyword evidence="2" id="KW-0479">Metal-binding</keyword>
<gene>
    <name evidence="10" type="ORF">C7M84_012724</name>
</gene>
<comment type="caution">
    <text evidence="10">The sequence shown here is derived from an EMBL/GenBank/DDBJ whole genome shotgun (WGS) entry which is preliminary data.</text>
</comment>
<evidence type="ECO:0000259" key="9">
    <source>
        <dbReference type="PROSITE" id="PS50157"/>
    </source>
</evidence>
<dbReference type="GO" id="GO:0008270">
    <property type="term" value="F:zinc ion binding"/>
    <property type="evidence" value="ECO:0007669"/>
    <property type="project" value="UniProtKB-KW"/>
</dbReference>
<dbReference type="OrthoDB" id="6382929at2759"/>
<evidence type="ECO:0000256" key="5">
    <source>
        <dbReference type="ARBA" id="ARBA00022833"/>
    </source>
</evidence>
<dbReference type="PROSITE" id="PS00028">
    <property type="entry name" value="ZINC_FINGER_C2H2_1"/>
    <property type="match status" value="2"/>
</dbReference>
<evidence type="ECO:0000256" key="3">
    <source>
        <dbReference type="ARBA" id="ARBA00022737"/>
    </source>
</evidence>
<evidence type="ECO:0000313" key="11">
    <source>
        <dbReference type="Proteomes" id="UP000283509"/>
    </source>
</evidence>
<comment type="subcellular location">
    <subcellularLocation>
        <location evidence="1">Nucleus</location>
    </subcellularLocation>
</comment>
<dbReference type="InterPro" id="IPR036236">
    <property type="entry name" value="Znf_C2H2_sf"/>
</dbReference>
<dbReference type="FunFam" id="3.30.160.60:FF:000100">
    <property type="entry name" value="Zinc finger 45-like"/>
    <property type="match status" value="1"/>
</dbReference>
<organism evidence="10 11">
    <name type="scientific">Penaeus vannamei</name>
    <name type="common">Whiteleg shrimp</name>
    <name type="synonym">Litopenaeus vannamei</name>
    <dbReference type="NCBI Taxonomy" id="6689"/>
    <lineage>
        <taxon>Eukaryota</taxon>
        <taxon>Metazoa</taxon>
        <taxon>Ecdysozoa</taxon>
        <taxon>Arthropoda</taxon>
        <taxon>Crustacea</taxon>
        <taxon>Multicrustacea</taxon>
        <taxon>Malacostraca</taxon>
        <taxon>Eumalacostraca</taxon>
        <taxon>Eucarida</taxon>
        <taxon>Decapoda</taxon>
        <taxon>Dendrobranchiata</taxon>
        <taxon>Penaeoidea</taxon>
        <taxon>Penaeidae</taxon>
        <taxon>Penaeus</taxon>
    </lineage>
</organism>
<evidence type="ECO:0000313" key="10">
    <source>
        <dbReference type="EMBL" id="ROT69119.1"/>
    </source>
</evidence>
<evidence type="ECO:0000256" key="1">
    <source>
        <dbReference type="ARBA" id="ARBA00004123"/>
    </source>
</evidence>
<dbReference type="Proteomes" id="UP000283509">
    <property type="component" value="Unassembled WGS sequence"/>
</dbReference>
<dbReference type="Gene3D" id="3.30.160.60">
    <property type="entry name" value="Classic Zinc Finger"/>
    <property type="match status" value="2"/>
</dbReference>
<feature type="compositionally biased region" description="Low complexity" evidence="8">
    <location>
        <begin position="11"/>
        <end position="24"/>
    </location>
</feature>
<keyword evidence="11" id="KW-1185">Reference proteome</keyword>
<reference evidence="10 11" key="2">
    <citation type="submission" date="2019-01" db="EMBL/GenBank/DDBJ databases">
        <title>The decoding of complex shrimp genome reveals the adaptation for benthos swimmer, frequently molting mechanism and breeding impact on genome.</title>
        <authorList>
            <person name="Sun Y."/>
            <person name="Gao Y."/>
            <person name="Yu Y."/>
        </authorList>
    </citation>
    <scope>NUCLEOTIDE SEQUENCE [LARGE SCALE GENOMIC DNA]</scope>
    <source>
        <tissue evidence="10">Muscle</tissue>
    </source>
</reference>
<dbReference type="InterPro" id="IPR013087">
    <property type="entry name" value="Znf_C2H2_type"/>
</dbReference>
<keyword evidence="3" id="KW-0677">Repeat</keyword>
<proteinExistence type="predicted"/>
<dbReference type="PANTHER" id="PTHR24394">
    <property type="entry name" value="ZINC FINGER PROTEIN"/>
    <property type="match status" value="1"/>
</dbReference>
<feature type="domain" description="C2H2-type" evidence="9">
    <location>
        <begin position="81"/>
        <end position="105"/>
    </location>
</feature>
<feature type="region of interest" description="Disordered" evidence="8">
    <location>
        <begin position="1"/>
        <end position="49"/>
    </location>
</feature>
<keyword evidence="6" id="KW-0539">Nucleus</keyword>
<dbReference type="GO" id="GO:0000981">
    <property type="term" value="F:DNA-binding transcription factor activity, RNA polymerase II-specific"/>
    <property type="evidence" value="ECO:0007669"/>
    <property type="project" value="TreeGrafter"/>
</dbReference>
<dbReference type="EMBL" id="QCYY01002602">
    <property type="protein sequence ID" value="ROT69119.1"/>
    <property type="molecule type" value="Genomic_DNA"/>
</dbReference>